<dbReference type="InterPro" id="IPR047127">
    <property type="entry name" value="MutT-like"/>
</dbReference>
<keyword evidence="3" id="KW-0515">Mutator protein</keyword>
<dbReference type="CDD" id="cd03425">
    <property type="entry name" value="NUDIX_MutT_NudA_like"/>
    <property type="match status" value="1"/>
</dbReference>
<dbReference type="STRING" id="28091.SAMEA3174300_00167"/>
<evidence type="ECO:0000313" key="19">
    <source>
        <dbReference type="EMBL" id="VEJ51708.1"/>
    </source>
</evidence>
<dbReference type="EMBL" id="LR134533">
    <property type="protein sequence ID" value="VEJ51708.1"/>
    <property type="molecule type" value="Genomic_DNA"/>
</dbReference>
<dbReference type="PRINTS" id="PR00502">
    <property type="entry name" value="NUDIXFAMILY"/>
</dbReference>
<dbReference type="EC" id="3.6.1.55" evidence="12"/>
<evidence type="ECO:0000256" key="1">
    <source>
        <dbReference type="ARBA" id="ARBA00001946"/>
    </source>
</evidence>
<evidence type="ECO:0000256" key="7">
    <source>
        <dbReference type="ARBA" id="ARBA00022801"/>
    </source>
</evidence>
<evidence type="ECO:0000256" key="4">
    <source>
        <dbReference type="ARBA" id="ARBA00022705"/>
    </source>
</evidence>
<dbReference type="GO" id="GO:0008413">
    <property type="term" value="F:8-oxo-7,8-dihydroguanosine triphosphate pyrophosphatase activity"/>
    <property type="evidence" value="ECO:0007669"/>
    <property type="project" value="TreeGrafter"/>
</dbReference>
<accession>A0A3S5F9U5</accession>
<comment type="catalytic activity">
    <reaction evidence="10">
        <text>8-oxo-dGTP + H2O = 8-oxo-dGMP + diphosphate + H(+)</text>
        <dbReference type="Rhea" id="RHEA:31575"/>
        <dbReference type="ChEBI" id="CHEBI:15377"/>
        <dbReference type="ChEBI" id="CHEBI:15378"/>
        <dbReference type="ChEBI" id="CHEBI:33019"/>
        <dbReference type="ChEBI" id="CHEBI:63224"/>
        <dbReference type="ChEBI" id="CHEBI:77896"/>
        <dbReference type="EC" id="3.6.1.55"/>
    </reaction>
</comment>
<dbReference type="GO" id="GO:0035539">
    <property type="term" value="F:8-oxo-7,8-dihydrodeoxyguanosine triphosphate pyrophosphatase activity"/>
    <property type="evidence" value="ECO:0007669"/>
    <property type="project" value="UniProtKB-EC"/>
</dbReference>
<evidence type="ECO:0000256" key="3">
    <source>
        <dbReference type="ARBA" id="ARBA00022457"/>
    </source>
</evidence>
<comment type="similarity">
    <text evidence="2 17">Belongs to the Nudix hydrolase family.</text>
</comment>
<dbReference type="GO" id="GO:0006281">
    <property type="term" value="P:DNA repair"/>
    <property type="evidence" value="ECO:0007669"/>
    <property type="project" value="UniProtKB-KW"/>
</dbReference>
<dbReference type="PANTHER" id="PTHR47707:SF1">
    <property type="entry name" value="NUDIX HYDROLASE FAMILY PROTEIN"/>
    <property type="match status" value="1"/>
</dbReference>
<evidence type="ECO:0000256" key="8">
    <source>
        <dbReference type="ARBA" id="ARBA00022842"/>
    </source>
</evidence>
<comment type="catalytic activity">
    <reaction evidence="11">
        <text>8-oxo-GTP + H2O = 8-oxo-GMP + diphosphate + H(+)</text>
        <dbReference type="Rhea" id="RHEA:67616"/>
        <dbReference type="ChEBI" id="CHEBI:15377"/>
        <dbReference type="ChEBI" id="CHEBI:15378"/>
        <dbReference type="ChEBI" id="CHEBI:33019"/>
        <dbReference type="ChEBI" id="CHEBI:143553"/>
        <dbReference type="ChEBI" id="CHEBI:145694"/>
    </reaction>
</comment>
<dbReference type="AlphaFoldDB" id="A0A3S5F9U5"/>
<dbReference type="SUPFAM" id="SSF55811">
    <property type="entry name" value="Nudix"/>
    <property type="match status" value="1"/>
</dbReference>
<keyword evidence="5" id="KW-0479">Metal-binding</keyword>
<evidence type="ECO:0000256" key="9">
    <source>
        <dbReference type="ARBA" id="ARBA00023204"/>
    </source>
</evidence>
<dbReference type="RefSeq" id="WP_040669714.1">
    <property type="nucleotide sequence ID" value="NZ_CAUJRG010000001.1"/>
</dbReference>
<keyword evidence="8" id="KW-0460">Magnesium</keyword>
<dbReference type="Gene3D" id="3.90.79.10">
    <property type="entry name" value="Nucleoside Triphosphate Pyrophosphohydrolase"/>
    <property type="match status" value="1"/>
</dbReference>
<proteinExistence type="inferred from homology"/>
<comment type="cofactor">
    <cofactor evidence="1">
        <name>Mg(2+)</name>
        <dbReference type="ChEBI" id="CHEBI:18420"/>
    </cofactor>
</comment>
<evidence type="ECO:0000256" key="15">
    <source>
        <dbReference type="ARBA" id="ARBA00041979"/>
    </source>
</evidence>
<dbReference type="InterPro" id="IPR015797">
    <property type="entry name" value="NUDIX_hydrolase-like_dom_sf"/>
</dbReference>
<keyword evidence="9" id="KW-0234">DNA repair</keyword>
<evidence type="ECO:0000256" key="12">
    <source>
        <dbReference type="ARBA" id="ARBA00038905"/>
    </source>
</evidence>
<dbReference type="GO" id="GO:0046872">
    <property type="term" value="F:metal ion binding"/>
    <property type="evidence" value="ECO:0007669"/>
    <property type="project" value="UniProtKB-KW"/>
</dbReference>
<feature type="domain" description="Nudix hydrolase" evidence="18">
    <location>
        <begin position="7"/>
        <end position="137"/>
    </location>
</feature>
<keyword evidence="6" id="KW-0227">DNA damage</keyword>
<evidence type="ECO:0000256" key="6">
    <source>
        <dbReference type="ARBA" id="ARBA00022763"/>
    </source>
</evidence>
<evidence type="ECO:0000256" key="16">
    <source>
        <dbReference type="ARBA" id="ARBA00042798"/>
    </source>
</evidence>
<dbReference type="PANTHER" id="PTHR47707">
    <property type="entry name" value="8-OXO-DGTP DIPHOSPHATASE"/>
    <property type="match status" value="1"/>
</dbReference>
<dbReference type="PROSITE" id="PS00893">
    <property type="entry name" value="NUDIX_BOX"/>
    <property type="match status" value="1"/>
</dbReference>
<dbReference type="GO" id="GO:0044715">
    <property type="term" value="F:8-oxo-dGDP phosphatase activity"/>
    <property type="evidence" value="ECO:0007669"/>
    <property type="project" value="TreeGrafter"/>
</dbReference>
<protein>
    <recommendedName>
        <fullName evidence="13">8-oxo-dGTP diphosphatase</fullName>
        <ecNumber evidence="12">3.6.1.55</ecNumber>
    </recommendedName>
    <alternativeName>
        <fullName evidence="16">7,8-dihydro-8-oxoguanine-triphosphatase</fullName>
    </alternativeName>
    <alternativeName>
        <fullName evidence="15">Mutator protein MutT</fullName>
    </alternativeName>
    <alternativeName>
        <fullName evidence="14">dGTP pyrophosphohydrolase</fullName>
    </alternativeName>
</protein>
<sequence length="267" mass="29973">MVEDKRPLVRVVAGVVLNREGEYLLSSRPEGKPYAGYWEFAGGKIEPGESELDALKREFEEELGIEIHRARPWLTKIHAYEHALVHLRFLRVEADGWSGELQAKERQKWSWQKAGDFTVSPMLPANGPLLKALSVPDKLRGRLKKGLVGENAMGAYRVVPLADAGEDDGNILFTAREWSVRTENGRPGSVWVVIKHRQQWQEVRDADVAVWQVGNEQAAEEITQVLAEGVPIPLVVYAPADLLRRYGEIWLQAGAHTLVEGVETEQV</sequence>
<dbReference type="Pfam" id="PF00293">
    <property type="entry name" value="NUDIX"/>
    <property type="match status" value="1"/>
</dbReference>
<evidence type="ECO:0000256" key="5">
    <source>
        <dbReference type="ARBA" id="ARBA00022723"/>
    </source>
</evidence>
<evidence type="ECO:0000313" key="20">
    <source>
        <dbReference type="Proteomes" id="UP000272771"/>
    </source>
</evidence>
<evidence type="ECO:0000256" key="17">
    <source>
        <dbReference type="RuleBase" id="RU003476"/>
    </source>
</evidence>
<evidence type="ECO:0000256" key="14">
    <source>
        <dbReference type="ARBA" id="ARBA00041592"/>
    </source>
</evidence>
<evidence type="ECO:0000256" key="2">
    <source>
        <dbReference type="ARBA" id="ARBA00005582"/>
    </source>
</evidence>
<organism evidence="19 20">
    <name type="scientific">Neisseria weaveri</name>
    <dbReference type="NCBI Taxonomy" id="28091"/>
    <lineage>
        <taxon>Bacteria</taxon>
        <taxon>Pseudomonadati</taxon>
        <taxon>Pseudomonadota</taxon>
        <taxon>Betaproteobacteria</taxon>
        <taxon>Neisseriales</taxon>
        <taxon>Neisseriaceae</taxon>
        <taxon>Neisseria</taxon>
    </lineage>
</organism>
<dbReference type="GO" id="GO:0006260">
    <property type="term" value="P:DNA replication"/>
    <property type="evidence" value="ECO:0007669"/>
    <property type="project" value="UniProtKB-KW"/>
</dbReference>
<evidence type="ECO:0000259" key="18">
    <source>
        <dbReference type="PROSITE" id="PS51462"/>
    </source>
</evidence>
<keyword evidence="7 17" id="KW-0378">Hydrolase</keyword>
<dbReference type="GO" id="GO:0044716">
    <property type="term" value="F:8-oxo-GDP phosphatase activity"/>
    <property type="evidence" value="ECO:0007669"/>
    <property type="project" value="TreeGrafter"/>
</dbReference>
<keyword evidence="20" id="KW-1185">Reference proteome</keyword>
<keyword evidence="4" id="KW-0235">DNA replication</keyword>
<evidence type="ECO:0000256" key="10">
    <source>
        <dbReference type="ARBA" id="ARBA00035861"/>
    </source>
</evidence>
<dbReference type="InterPro" id="IPR000086">
    <property type="entry name" value="NUDIX_hydrolase_dom"/>
</dbReference>
<dbReference type="KEGG" id="nwe:SAMEA3174300_0167"/>
<evidence type="ECO:0000256" key="11">
    <source>
        <dbReference type="ARBA" id="ARBA00036904"/>
    </source>
</evidence>
<dbReference type="InterPro" id="IPR020084">
    <property type="entry name" value="NUDIX_hydrolase_CS"/>
</dbReference>
<reference evidence="19 20" key="1">
    <citation type="submission" date="2018-12" db="EMBL/GenBank/DDBJ databases">
        <authorList>
            <consortium name="Pathogen Informatics"/>
        </authorList>
    </citation>
    <scope>NUCLEOTIDE SEQUENCE [LARGE SCALE GENOMIC DNA]</scope>
    <source>
        <strain evidence="19 20">NCTC12742</strain>
    </source>
</reference>
<dbReference type="InterPro" id="IPR020476">
    <property type="entry name" value="Nudix_hydrolase"/>
</dbReference>
<name>A0A3S5F9U5_9NEIS</name>
<dbReference type="Proteomes" id="UP000272771">
    <property type="component" value="Chromosome"/>
</dbReference>
<evidence type="ECO:0000256" key="13">
    <source>
        <dbReference type="ARBA" id="ARBA00040794"/>
    </source>
</evidence>
<dbReference type="PROSITE" id="PS51462">
    <property type="entry name" value="NUDIX"/>
    <property type="match status" value="1"/>
</dbReference>
<gene>
    <name evidence="19" type="primary">nudG</name>
    <name evidence="19" type="ORF">NCTC12742_01608</name>
</gene>